<dbReference type="OrthoDB" id="2293480at2"/>
<name>A0A0F4LWU8_9LACO</name>
<comment type="caution">
    <text evidence="1">The sequence shown here is derived from an EMBL/GenBank/DDBJ whole genome shotgun (WGS) entry which is preliminary data.</text>
</comment>
<dbReference type="RefSeq" id="WP_052725213.1">
    <property type="nucleotide sequence ID" value="NZ_JAMBJK010000020.1"/>
</dbReference>
<dbReference type="EMBL" id="JXJQ01000008">
    <property type="protein sequence ID" value="KJY62016.1"/>
    <property type="molecule type" value="Genomic_DNA"/>
</dbReference>
<organism evidence="1 2">
    <name type="scientific">Bombilactobacillus mellifer</name>
    <dbReference type="NCBI Taxonomy" id="1218492"/>
    <lineage>
        <taxon>Bacteria</taxon>
        <taxon>Bacillati</taxon>
        <taxon>Bacillota</taxon>
        <taxon>Bacilli</taxon>
        <taxon>Lactobacillales</taxon>
        <taxon>Lactobacillaceae</taxon>
        <taxon>Bombilactobacillus</taxon>
    </lineage>
</organism>
<dbReference type="InterPro" id="IPR025659">
    <property type="entry name" value="Tubby-like_C"/>
</dbReference>
<evidence type="ECO:0000313" key="2">
    <source>
        <dbReference type="Proteomes" id="UP000033558"/>
    </source>
</evidence>
<gene>
    <name evidence="1" type="ORF">JG30_10750</name>
</gene>
<reference evidence="1 2" key="1">
    <citation type="submission" date="2015-01" db="EMBL/GenBank/DDBJ databases">
        <title>Comparative genomics of the lactic acid bacteria isolated from the honey bee gut.</title>
        <authorList>
            <person name="Ellegaard K.M."/>
            <person name="Tamarit D."/>
            <person name="Javelind E."/>
            <person name="Olofsson T."/>
            <person name="Andersson S.G."/>
            <person name="Vasquez A."/>
        </authorList>
    </citation>
    <scope>NUCLEOTIDE SEQUENCE [LARGE SCALE GENOMIC DNA]</scope>
    <source>
        <strain evidence="1 2">Bin4</strain>
    </source>
</reference>
<keyword evidence="2" id="KW-1185">Reference proteome</keyword>
<dbReference type="STRING" id="1218492.JG30_10750"/>
<dbReference type="SUPFAM" id="SSF54518">
    <property type="entry name" value="Tubby C-terminal domain-like"/>
    <property type="match status" value="1"/>
</dbReference>
<protein>
    <submittedName>
        <fullName evidence="1">Uncharacterized protein</fullName>
    </submittedName>
</protein>
<dbReference type="HOGENOM" id="CLU_1508777_0_0_9"/>
<accession>A0A0F4LWU8</accession>
<sequence>MIYYLQFNAANLPGLIQVNNSAHQPTYFLQRLPPRWQKNYELLGMSQDRIGTIQQTSRSIWPNYQVQIGDRDMTKVLHLSNSQHQLMVAPGMHWLIQGHLIENNYIIYNYSHQMMMTVDNIYYKNGHEGFLLNIHRPTDHKVALLIAAVLNQTSRNTKNNRSLKRLLIHHGNLTWNQD</sequence>
<dbReference type="PATRIC" id="fig|1218492.5.peg.1218"/>
<proteinExistence type="predicted"/>
<dbReference type="Proteomes" id="UP000033558">
    <property type="component" value="Unassembled WGS sequence"/>
</dbReference>
<evidence type="ECO:0000313" key="1">
    <source>
        <dbReference type="EMBL" id="KJY62016.1"/>
    </source>
</evidence>
<dbReference type="AlphaFoldDB" id="A0A0F4LWU8"/>